<gene>
    <name evidence="3" type="ORF">HK414_00660</name>
</gene>
<feature type="signal peptide" evidence="2">
    <location>
        <begin position="1"/>
        <end position="30"/>
    </location>
</feature>
<dbReference type="Gene3D" id="3.40.190.10">
    <property type="entry name" value="Periplasmic binding protein-like II"/>
    <property type="match status" value="1"/>
</dbReference>
<protein>
    <submittedName>
        <fullName evidence="3">Tripartite tricarboxylate transporter substrate binding protein</fullName>
    </submittedName>
</protein>
<dbReference type="Pfam" id="PF03401">
    <property type="entry name" value="TctC"/>
    <property type="match status" value="1"/>
</dbReference>
<reference evidence="3 4" key="1">
    <citation type="submission" date="2020-05" db="EMBL/GenBank/DDBJ databases">
        <title>Ramlibacter rhizophilus sp. nov., isolated from rhizosphere soil of national flower Mugunghwa from South Korea.</title>
        <authorList>
            <person name="Zheng-Fei Y."/>
            <person name="Huan T."/>
        </authorList>
    </citation>
    <scope>NUCLEOTIDE SEQUENCE [LARGE SCALE GENOMIC DNA]</scope>
    <source>
        <strain evidence="3 4">H242</strain>
    </source>
</reference>
<dbReference type="CDD" id="cd07012">
    <property type="entry name" value="PBP2_Bug_TTT"/>
    <property type="match status" value="1"/>
</dbReference>
<evidence type="ECO:0000256" key="1">
    <source>
        <dbReference type="ARBA" id="ARBA00006987"/>
    </source>
</evidence>
<name>A0ABX6NZS4_9BURK</name>
<dbReference type="InterPro" id="IPR005064">
    <property type="entry name" value="BUG"/>
</dbReference>
<dbReference type="PANTHER" id="PTHR42928">
    <property type="entry name" value="TRICARBOXYLATE-BINDING PROTEIN"/>
    <property type="match status" value="1"/>
</dbReference>
<dbReference type="Proteomes" id="UP000500826">
    <property type="component" value="Chromosome"/>
</dbReference>
<evidence type="ECO:0000313" key="4">
    <source>
        <dbReference type="Proteomes" id="UP000500826"/>
    </source>
</evidence>
<keyword evidence="2" id="KW-0732">Signal</keyword>
<dbReference type="InterPro" id="IPR042100">
    <property type="entry name" value="Bug_dom1"/>
</dbReference>
<sequence length="328" mass="33585">MPAASTASSRRRFLRVLSAGAAAASLPAFAAWPDKPLRLVVTFPAGGASDIVARVLGEQLAAKLGQAVVIDNRPGAGGSIGGLLVQQAAPDGRLTLMLSNSTPISIGPFALEKQPYDPVEGFTHIAMIGTAPCVVMANPKAGLKTLGDLEAMARKAGRLDFGSGGPASIGHIYGELVKNALGINMVHVPYRGGAPMTTDLISGVIPVGIDVVTAFVPYFKSGQIVPLAVTSATRSALVPDVPSVVESGHRKLVLDNFFGLSGPAKMPPDVVTRLNTAVNEVLAGAEFRKRMADLGIATAPGSQPAFAGFVKEQVGQLAPAVKGAGVKL</sequence>
<feature type="chain" id="PRO_5045737158" evidence="2">
    <location>
        <begin position="31"/>
        <end position="328"/>
    </location>
</feature>
<dbReference type="PANTHER" id="PTHR42928:SF5">
    <property type="entry name" value="BLR1237 PROTEIN"/>
    <property type="match status" value="1"/>
</dbReference>
<dbReference type="Gene3D" id="3.40.190.150">
    <property type="entry name" value="Bordetella uptake gene, domain 1"/>
    <property type="match status" value="1"/>
</dbReference>
<reference evidence="3 4" key="2">
    <citation type="submission" date="2020-05" db="EMBL/GenBank/DDBJ databases">
        <authorList>
            <person name="Khan S.A."/>
            <person name="Jeon C.O."/>
            <person name="Chun B.H."/>
        </authorList>
    </citation>
    <scope>NUCLEOTIDE SEQUENCE [LARGE SCALE GENOMIC DNA]</scope>
    <source>
        <strain evidence="3 4">H242</strain>
    </source>
</reference>
<dbReference type="EMBL" id="CP053418">
    <property type="protein sequence ID" value="QJW83292.1"/>
    <property type="molecule type" value="Genomic_DNA"/>
</dbReference>
<dbReference type="SUPFAM" id="SSF53850">
    <property type="entry name" value="Periplasmic binding protein-like II"/>
    <property type="match status" value="1"/>
</dbReference>
<accession>A0ABX6NZS4</accession>
<comment type="similarity">
    <text evidence="1">Belongs to the UPF0065 (bug) family.</text>
</comment>
<organism evidence="3 4">
    <name type="scientific">Ramlibacter terrae</name>
    <dbReference type="NCBI Taxonomy" id="2732511"/>
    <lineage>
        <taxon>Bacteria</taxon>
        <taxon>Pseudomonadati</taxon>
        <taxon>Pseudomonadota</taxon>
        <taxon>Betaproteobacteria</taxon>
        <taxon>Burkholderiales</taxon>
        <taxon>Comamonadaceae</taxon>
        <taxon>Ramlibacter</taxon>
    </lineage>
</organism>
<keyword evidence="4" id="KW-1185">Reference proteome</keyword>
<dbReference type="PIRSF" id="PIRSF017082">
    <property type="entry name" value="YflP"/>
    <property type="match status" value="1"/>
</dbReference>
<proteinExistence type="inferred from homology"/>
<dbReference type="PROSITE" id="PS51318">
    <property type="entry name" value="TAT"/>
    <property type="match status" value="1"/>
</dbReference>
<dbReference type="InterPro" id="IPR006311">
    <property type="entry name" value="TAT_signal"/>
</dbReference>
<evidence type="ECO:0000313" key="3">
    <source>
        <dbReference type="EMBL" id="QJW83292.1"/>
    </source>
</evidence>
<evidence type="ECO:0000256" key="2">
    <source>
        <dbReference type="SAM" id="SignalP"/>
    </source>
</evidence>